<keyword evidence="2" id="KW-1185">Reference proteome</keyword>
<proteinExistence type="predicted"/>
<evidence type="ECO:0000313" key="1">
    <source>
        <dbReference type="EMBL" id="KAG0444984.1"/>
    </source>
</evidence>
<evidence type="ECO:0000313" key="2">
    <source>
        <dbReference type="Proteomes" id="UP000805193"/>
    </source>
</evidence>
<protein>
    <submittedName>
        <fullName evidence="1">Uncharacterized protein</fullName>
    </submittedName>
</protein>
<reference evidence="1 2" key="1">
    <citation type="journal article" date="2020" name="Cell">
        <title>Large-Scale Comparative Analyses of Tick Genomes Elucidate Their Genetic Diversity and Vector Capacities.</title>
        <authorList>
            <consortium name="Tick Genome and Microbiome Consortium (TIGMIC)"/>
            <person name="Jia N."/>
            <person name="Wang J."/>
            <person name="Shi W."/>
            <person name="Du L."/>
            <person name="Sun Y."/>
            <person name="Zhan W."/>
            <person name="Jiang J.F."/>
            <person name="Wang Q."/>
            <person name="Zhang B."/>
            <person name="Ji P."/>
            <person name="Bell-Sakyi L."/>
            <person name="Cui X.M."/>
            <person name="Yuan T.T."/>
            <person name="Jiang B.G."/>
            <person name="Yang W.F."/>
            <person name="Lam T.T."/>
            <person name="Chang Q.C."/>
            <person name="Ding S.J."/>
            <person name="Wang X.J."/>
            <person name="Zhu J.G."/>
            <person name="Ruan X.D."/>
            <person name="Zhao L."/>
            <person name="Wei J.T."/>
            <person name="Ye R.Z."/>
            <person name="Que T.C."/>
            <person name="Du C.H."/>
            <person name="Zhou Y.H."/>
            <person name="Cheng J.X."/>
            <person name="Dai P.F."/>
            <person name="Guo W.B."/>
            <person name="Han X.H."/>
            <person name="Huang E.J."/>
            <person name="Li L.F."/>
            <person name="Wei W."/>
            <person name="Gao Y.C."/>
            <person name="Liu J.Z."/>
            <person name="Shao H.Z."/>
            <person name="Wang X."/>
            <person name="Wang C.C."/>
            <person name="Yang T.C."/>
            <person name="Huo Q.B."/>
            <person name="Li W."/>
            <person name="Chen H.Y."/>
            <person name="Chen S.E."/>
            <person name="Zhou L.G."/>
            <person name="Ni X.B."/>
            <person name="Tian J.H."/>
            <person name="Sheng Y."/>
            <person name="Liu T."/>
            <person name="Pan Y.S."/>
            <person name="Xia L.Y."/>
            <person name="Li J."/>
            <person name="Zhao F."/>
            <person name="Cao W.C."/>
        </authorList>
    </citation>
    <scope>NUCLEOTIDE SEQUENCE [LARGE SCALE GENOMIC DNA]</scope>
    <source>
        <strain evidence="1">Iper-2018</strain>
    </source>
</reference>
<sequence>MARYTDSPRKSPRWNAHPMSGEYGSCSRNCRGLRSRRDELTIRFAELEPHDVLLLQETRTDTTDLRGFFKHFTPTIEHKKRRNRKDDNPGGQQTQVEAQAGVYVKRKIPHVQIDTKQWCSATHEVVAVRIDLGGSDNKRLLIVSAYYRPETGHRSSNDFNWIRDLRKKYPEDYTLFCGDFNAMHAAWGSNKTSTRGTELYDAQEQAHMTLVNDIKIPTRYGISARQQDTVLDLAWASPDTIDRLEWTVREDAWGSDHFPIEMALTLDSHKRTKRTTRTVIWDNFRRYVRENINQVEYQDLSKLLTKATEAATEKRQVSGDTPTPDTHLLSLWEQRTTLLTQYRKDKQRSTLIEVNDVTEQASKHARNINVERWLEHCESFDKSTQLNKVWNTFNAMFGKRKQGHTVPVLALLADKSMKEILEELGSVFFPQPPNPPNQTIYSPGPSDGPADEDMPLTPWELDAAITQSNAKSAPGQDGVTTSMLRNASQEAREAMLQWFNDIWVTSKIPDEWKISCVSPIPKAALIHKGVTDYHPRRIQMRVLVTVDVRKAFDSVPHGATSRLTDNGSTRKQKSSYLVCTSETASTCKQLAKHYHTNVETRLATYPAHIPQNGWCGRENRKDSRTVSPDLEKQVATQNARLKHTEHGRKIAKLLNPEGKNDAGDIPPPAPPWDLIDLTQSQPIPRNMDAQKHAKRREHYARNHAVEVRTFLADPSITVAYTDAAMKIAGPETAKTAAAIFYSKDNLMGTSISTTTQPRGADPYSPELAEAKAVLFAIESHLRHLEVTQRQHDAKQLYIFTDSQHVIRECKRHGATTCRTIKRIFHTALHLFRVHQTKVCIRWIPGHTGIHGNEAAHDAAARELNSPHPFACPRRIRPLID</sequence>
<accession>A0AC60QZ71</accession>
<dbReference type="EMBL" id="JABSTQ010001100">
    <property type="protein sequence ID" value="KAG0444984.1"/>
    <property type="molecule type" value="Genomic_DNA"/>
</dbReference>
<dbReference type="Proteomes" id="UP000805193">
    <property type="component" value="Unassembled WGS sequence"/>
</dbReference>
<gene>
    <name evidence="1" type="ORF">HPB47_006909</name>
</gene>
<organism evidence="1 2">
    <name type="scientific">Ixodes persulcatus</name>
    <name type="common">Taiga tick</name>
    <dbReference type="NCBI Taxonomy" id="34615"/>
    <lineage>
        <taxon>Eukaryota</taxon>
        <taxon>Metazoa</taxon>
        <taxon>Ecdysozoa</taxon>
        <taxon>Arthropoda</taxon>
        <taxon>Chelicerata</taxon>
        <taxon>Arachnida</taxon>
        <taxon>Acari</taxon>
        <taxon>Parasitiformes</taxon>
        <taxon>Ixodida</taxon>
        <taxon>Ixodoidea</taxon>
        <taxon>Ixodidae</taxon>
        <taxon>Ixodinae</taxon>
        <taxon>Ixodes</taxon>
    </lineage>
</organism>
<comment type="caution">
    <text evidence="1">The sequence shown here is derived from an EMBL/GenBank/DDBJ whole genome shotgun (WGS) entry which is preliminary data.</text>
</comment>
<name>A0AC60QZ71_IXOPE</name>